<dbReference type="InterPro" id="IPR014032">
    <property type="entry name" value="Peptidase_A24A_bac"/>
</dbReference>
<dbReference type="InterPro" id="IPR050882">
    <property type="entry name" value="Prepilin_peptidase/N-MTase"/>
</dbReference>
<evidence type="ECO:0000313" key="5">
    <source>
        <dbReference type="EMBL" id="SDR99413.1"/>
    </source>
</evidence>
<dbReference type="Gene3D" id="1.20.120.1220">
    <property type="match status" value="1"/>
</dbReference>
<protein>
    <submittedName>
        <fullName evidence="5">Leader peptidase (Prepilin peptidase) / N-methyltransferase</fullName>
    </submittedName>
</protein>
<dbReference type="Pfam" id="PF01478">
    <property type="entry name" value="Peptidase_A24"/>
    <property type="match status" value="1"/>
</dbReference>
<keyword evidence="5" id="KW-0808">Transferase</keyword>
<organism evidence="5 6">
    <name type="scientific">Microbacterium paraoxydans</name>
    <dbReference type="NCBI Taxonomy" id="199592"/>
    <lineage>
        <taxon>Bacteria</taxon>
        <taxon>Bacillati</taxon>
        <taxon>Actinomycetota</taxon>
        <taxon>Actinomycetes</taxon>
        <taxon>Micrococcales</taxon>
        <taxon>Microbacteriaceae</taxon>
        <taxon>Microbacterium</taxon>
    </lineage>
</organism>
<dbReference type="GO" id="GO:0032259">
    <property type="term" value="P:methylation"/>
    <property type="evidence" value="ECO:0007669"/>
    <property type="project" value="UniProtKB-KW"/>
</dbReference>
<feature type="transmembrane region" description="Helical" evidence="3">
    <location>
        <begin position="90"/>
        <end position="106"/>
    </location>
</feature>
<feature type="transmembrane region" description="Helical" evidence="3">
    <location>
        <begin position="137"/>
        <end position="155"/>
    </location>
</feature>
<dbReference type="GO" id="GO:0006465">
    <property type="term" value="P:signal peptide processing"/>
    <property type="evidence" value="ECO:0007669"/>
    <property type="project" value="TreeGrafter"/>
</dbReference>
<dbReference type="eggNOG" id="COG1989">
    <property type="taxonomic scope" value="Bacteria"/>
</dbReference>
<keyword evidence="3" id="KW-0812">Transmembrane</keyword>
<dbReference type="RefSeq" id="WP_060921146.1">
    <property type="nucleotide sequence ID" value="NZ_CBDRLI010000002.1"/>
</dbReference>
<feature type="transmembrane region" description="Helical" evidence="3">
    <location>
        <begin position="60"/>
        <end position="78"/>
    </location>
</feature>
<dbReference type="PANTHER" id="PTHR30487">
    <property type="entry name" value="TYPE 4 PREPILIN-LIKE PROTEINS LEADER PEPTIDE-PROCESSING ENZYME"/>
    <property type="match status" value="1"/>
</dbReference>
<dbReference type="GeneID" id="36299666"/>
<dbReference type="PANTHER" id="PTHR30487:SF0">
    <property type="entry name" value="PREPILIN LEADER PEPTIDASE_N-METHYLTRANSFERASE-RELATED"/>
    <property type="match status" value="1"/>
</dbReference>
<dbReference type="GO" id="GO:0004190">
    <property type="term" value="F:aspartic-type endopeptidase activity"/>
    <property type="evidence" value="ECO:0007669"/>
    <property type="project" value="InterPro"/>
</dbReference>
<dbReference type="Proteomes" id="UP000182126">
    <property type="component" value="Chromosome I"/>
</dbReference>
<evidence type="ECO:0000259" key="4">
    <source>
        <dbReference type="Pfam" id="PF01478"/>
    </source>
</evidence>
<feature type="transmembrane region" description="Helical" evidence="3">
    <location>
        <begin position="6"/>
        <end position="24"/>
    </location>
</feature>
<proteinExistence type="inferred from homology"/>
<accession>A0A1H1NKK6</accession>
<keyword evidence="5" id="KW-0489">Methyltransferase</keyword>
<keyword evidence="3" id="KW-0472">Membrane</keyword>
<evidence type="ECO:0000256" key="3">
    <source>
        <dbReference type="SAM" id="Phobius"/>
    </source>
</evidence>
<keyword evidence="3" id="KW-1133">Transmembrane helix</keyword>
<feature type="transmembrane region" description="Helical" evidence="3">
    <location>
        <begin position="112"/>
        <end position="130"/>
    </location>
</feature>
<evidence type="ECO:0000256" key="1">
    <source>
        <dbReference type="ARBA" id="ARBA00005801"/>
    </source>
</evidence>
<name>A0A1H1NKK6_9MICO</name>
<dbReference type="PRINTS" id="PR00864">
    <property type="entry name" value="PREPILNPTASE"/>
</dbReference>
<feature type="domain" description="Prepilin type IV endopeptidase peptidase" evidence="4">
    <location>
        <begin position="16"/>
        <end position="122"/>
    </location>
</feature>
<reference evidence="5 6" key="1">
    <citation type="submission" date="2016-10" db="EMBL/GenBank/DDBJ databases">
        <authorList>
            <person name="de Groot N.N."/>
        </authorList>
    </citation>
    <scope>NUCLEOTIDE SEQUENCE [LARGE SCALE GENOMIC DNA]</scope>
    <source>
        <strain evidence="5 6">DSM 15019</strain>
    </source>
</reference>
<gene>
    <name evidence="5" type="ORF">SAMN04489809_0837</name>
</gene>
<comment type="similarity">
    <text evidence="1 2">Belongs to the peptidase A24 family.</text>
</comment>
<dbReference type="AlphaFoldDB" id="A0A1H1NKK6"/>
<feature type="transmembrane region" description="Helical" evidence="3">
    <location>
        <begin position="36"/>
        <end position="54"/>
    </location>
</feature>
<sequence length="156" mass="15753">MDIRLALVGLVHGGLLAVGILLAVIDARTHRLPNRIVLPTLFLLLLAAAADAVATADTAALGRGLLGALVLGGFYAALRLLSRAGMGGGDVKLALVIGLVLAWHGWGAFLLGASSAFALGAVYALVLLAAGRADRRTRIAFGPWMIAGAVLGVLGG</sequence>
<dbReference type="GO" id="GO:0005886">
    <property type="term" value="C:plasma membrane"/>
    <property type="evidence" value="ECO:0007669"/>
    <property type="project" value="TreeGrafter"/>
</dbReference>
<dbReference type="InterPro" id="IPR000045">
    <property type="entry name" value="Prepilin_IV_endopep_pep"/>
</dbReference>
<dbReference type="GO" id="GO:0008168">
    <property type="term" value="F:methyltransferase activity"/>
    <property type="evidence" value="ECO:0007669"/>
    <property type="project" value="UniProtKB-KW"/>
</dbReference>
<evidence type="ECO:0000256" key="2">
    <source>
        <dbReference type="RuleBase" id="RU003793"/>
    </source>
</evidence>
<dbReference type="EMBL" id="LT629770">
    <property type="protein sequence ID" value="SDR99413.1"/>
    <property type="molecule type" value="Genomic_DNA"/>
</dbReference>
<evidence type="ECO:0000313" key="6">
    <source>
        <dbReference type="Proteomes" id="UP000182126"/>
    </source>
</evidence>